<keyword evidence="3" id="KW-1185">Reference proteome</keyword>
<accession>A0ABW5QGQ8</accession>
<dbReference type="Gene3D" id="3.40.50.2000">
    <property type="entry name" value="Glycogen Phosphorylase B"/>
    <property type="match status" value="2"/>
</dbReference>
<evidence type="ECO:0000313" key="2">
    <source>
        <dbReference type="EMBL" id="MFD2646945.1"/>
    </source>
</evidence>
<protein>
    <submittedName>
        <fullName evidence="2">Trehalose-6-phosphate synthase</fullName>
    </submittedName>
</protein>
<dbReference type="PANTHER" id="PTHR10788:SF106">
    <property type="entry name" value="BCDNA.GH08860"/>
    <property type="match status" value="1"/>
</dbReference>
<comment type="similarity">
    <text evidence="1">Belongs to the glycosyltransferase 20 family.</text>
</comment>
<reference evidence="3" key="1">
    <citation type="journal article" date="2019" name="Int. J. Syst. Evol. Microbiol.">
        <title>The Global Catalogue of Microorganisms (GCM) 10K type strain sequencing project: providing services to taxonomists for standard genome sequencing and annotation.</title>
        <authorList>
            <consortium name="The Broad Institute Genomics Platform"/>
            <consortium name="The Broad Institute Genome Sequencing Center for Infectious Disease"/>
            <person name="Wu L."/>
            <person name="Ma J."/>
        </authorList>
    </citation>
    <scope>NUCLEOTIDE SEQUENCE [LARGE SCALE GENOMIC DNA]</scope>
    <source>
        <strain evidence="3">CCM 7427</strain>
    </source>
</reference>
<organism evidence="2 3">
    <name type="scientific">Devosia albogilva</name>
    <dbReference type="NCBI Taxonomy" id="429726"/>
    <lineage>
        <taxon>Bacteria</taxon>
        <taxon>Pseudomonadati</taxon>
        <taxon>Pseudomonadota</taxon>
        <taxon>Alphaproteobacteria</taxon>
        <taxon>Hyphomicrobiales</taxon>
        <taxon>Devosiaceae</taxon>
        <taxon>Devosia</taxon>
    </lineage>
</organism>
<dbReference type="InterPro" id="IPR001830">
    <property type="entry name" value="Glyco_trans_20"/>
</dbReference>
<dbReference type="Pfam" id="PF00982">
    <property type="entry name" value="Glyco_transf_20"/>
    <property type="match status" value="1"/>
</dbReference>
<dbReference type="CDD" id="cd03788">
    <property type="entry name" value="GT20_TPS"/>
    <property type="match status" value="1"/>
</dbReference>
<dbReference type="Proteomes" id="UP001597521">
    <property type="component" value="Unassembled WGS sequence"/>
</dbReference>
<name>A0ABW5QGQ8_9HYPH</name>
<sequence>MSRIVIVSNRTPGKGPAAGGLAVALRKTLAEREGFWFGWSGRLVEQPSSEARFEDVDGLKVAQVDLTRQDHHAYYAGFSNSILWPSFHLRLDLATLDSTWYEGYRRVNQQFARALLPLLKADDIIWVHDYHLIPLASELRALGARNRIGFYLHIPFPTADTLYAIPNHLDLMRDLSRYDLVGMQANRDVAAFTEFAEHQSPASISGDPLQSVDFSRTEVDAFPIGSDPDAFARLAVSPAATKMVNRMRRVLGDQRLIIGVDRLDYSKGLPQRVEAYEKLLTHDARFRRQVHFLQVAPPSRDTIKEYQETSETLDSICGRVMGRFAELDWQPLTYVKRAYGQPSLAGLYRLARVGLVTPLRDGMNLVAHEYIGSQNPADPGVLVLSRFAGAAEIFDAALLVNPFDTDETAEALRLALDMPLDERISRWQTLMAAARAHNIDDWSRSFLDRLAPASRNGSGTRDILYLASVA</sequence>
<evidence type="ECO:0000313" key="3">
    <source>
        <dbReference type="Proteomes" id="UP001597521"/>
    </source>
</evidence>
<gene>
    <name evidence="2" type="ORF">ACFSX5_03945</name>
</gene>
<evidence type="ECO:0000256" key="1">
    <source>
        <dbReference type="ARBA" id="ARBA00008799"/>
    </source>
</evidence>
<dbReference type="RefSeq" id="WP_386831986.1">
    <property type="nucleotide sequence ID" value="NZ_JBHUNP010000001.1"/>
</dbReference>
<dbReference type="SUPFAM" id="SSF53756">
    <property type="entry name" value="UDP-Glycosyltransferase/glycogen phosphorylase"/>
    <property type="match status" value="1"/>
</dbReference>
<dbReference type="PANTHER" id="PTHR10788">
    <property type="entry name" value="TREHALOSE-6-PHOSPHATE SYNTHASE"/>
    <property type="match status" value="1"/>
</dbReference>
<comment type="caution">
    <text evidence="2">The sequence shown here is derived from an EMBL/GenBank/DDBJ whole genome shotgun (WGS) entry which is preliminary data.</text>
</comment>
<proteinExistence type="inferred from homology"/>
<dbReference type="EMBL" id="JBHUNP010000001">
    <property type="protein sequence ID" value="MFD2646945.1"/>
    <property type="molecule type" value="Genomic_DNA"/>
</dbReference>